<evidence type="ECO:0000256" key="2">
    <source>
        <dbReference type="ARBA" id="ARBA00022670"/>
    </source>
</evidence>
<accession>A0A383F114</accession>
<evidence type="ECO:0000313" key="6">
    <source>
        <dbReference type="EMBL" id="SVE62353.1"/>
    </source>
</evidence>
<organism evidence="6">
    <name type="scientific">marine metagenome</name>
    <dbReference type="NCBI Taxonomy" id="408172"/>
    <lineage>
        <taxon>unclassified sequences</taxon>
        <taxon>metagenomes</taxon>
        <taxon>ecological metagenomes</taxon>
    </lineage>
</organism>
<keyword evidence="3" id="KW-0479">Metal-binding</keyword>
<keyword evidence="1" id="KW-0031">Aminopeptidase</keyword>
<name>A0A383F114_9ZZZZ</name>
<dbReference type="GO" id="GO:0070006">
    <property type="term" value="F:metalloaminopeptidase activity"/>
    <property type="evidence" value="ECO:0007669"/>
    <property type="project" value="InterPro"/>
</dbReference>
<dbReference type="InterPro" id="IPR000994">
    <property type="entry name" value="Pept_M24"/>
</dbReference>
<evidence type="ECO:0000256" key="1">
    <source>
        <dbReference type="ARBA" id="ARBA00022438"/>
    </source>
</evidence>
<dbReference type="InterPro" id="IPR002467">
    <property type="entry name" value="Pept_M24A_MAP1"/>
</dbReference>
<dbReference type="Gene3D" id="3.90.230.10">
    <property type="entry name" value="Creatinase/methionine aminopeptidase superfamily"/>
    <property type="match status" value="1"/>
</dbReference>
<dbReference type="NCBIfam" id="TIGR00500">
    <property type="entry name" value="met_pdase_I"/>
    <property type="match status" value="1"/>
</dbReference>
<reference evidence="6" key="1">
    <citation type="submission" date="2018-05" db="EMBL/GenBank/DDBJ databases">
        <authorList>
            <person name="Lanie J.A."/>
            <person name="Ng W.-L."/>
            <person name="Kazmierczak K.M."/>
            <person name="Andrzejewski T.M."/>
            <person name="Davidsen T.M."/>
            <person name="Wayne K.J."/>
            <person name="Tettelin H."/>
            <person name="Glass J.I."/>
            <person name="Rusch D."/>
            <person name="Podicherti R."/>
            <person name="Tsui H.-C.T."/>
            <person name="Winkler M.E."/>
        </authorList>
    </citation>
    <scope>NUCLEOTIDE SEQUENCE</scope>
</reference>
<dbReference type="AlphaFoldDB" id="A0A383F114"/>
<gene>
    <name evidence="6" type="ORF">METZ01_LOCUS515207</name>
</gene>
<evidence type="ECO:0000256" key="4">
    <source>
        <dbReference type="ARBA" id="ARBA00022801"/>
    </source>
</evidence>
<dbReference type="SUPFAM" id="SSF55920">
    <property type="entry name" value="Creatinase/aminopeptidase"/>
    <property type="match status" value="1"/>
</dbReference>
<dbReference type="PANTHER" id="PTHR43330:SF27">
    <property type="entry name" value="METHIONINE AMINOPEPTIDASE"/>
    <property type="match status" value="1"/>
</dbReference>
<evidence type="ECO:0000259" key="5">
    <source>
        <dbReference type="Pfam" id="PF00557"/>
    </source>
</evidence>
<keyword evidence="4" id="KW-0378">Hydrolase</keyword>
<feature type="domain" description="Peptidase M24" evidence="5">
    <location>
        <begin position="12"/>
        <end position="160"/>
    </location>
</feature>
<dbReference type="InterPro" id="IPR001714">
    <property type="entry name" value="Pept_M24_MAP"/>
</dbReference>
<protein>
    <recommendedName>
        <fullName evidence="5">Peptidase M24 domain-containing protein</fullName>
    </recommendedName>
</protein>
<proteinExistence type="predicted"/>
<evidence type="ECO:0000256" key="3">
    <source>
        <dbReference type="ARBA" id="ARBA00022723"/>
    </source>
</evidence>
<keyword evidence="2" id="KW-0645">Protease</keyword>
<sequence>MIHIRNEKEIQKISKACQIVKETLELIEELIHPGITPLELDAYAEQFIKSKGAKPGFKGLYGYPATLCVSIDDEVVHGIPNGRELKEGEIVSIDVGSLFDGYFGDHAKSFLVGKVAEPKKEQLIMITYECLMDAIEQAIPGNRIGDIGYAVQKKAELHGFGV</sequence>
<dbReference type="PANTHER" id="PTHR43330">
    <property type="entry name" value="METHIONINE AMINOPEPTIDASE"/>
    <property type="match status" value="1"/>
</dbReference>
<feature type="non-terminal residue" evidence="6">
    <location>
        <position position="162"/>
    </location>
</feature>
<dbReference type="GO" id="GO:0006508">
    <property type="term" value="P:proteolysis"/>
    <property type="evidence" value="ECO:0007669"/>
    <property type="project" value="UniProtKB-KW"/>
</dbReference>
<dbReference type="EMBL" id="UINC01230289">
    <property type="protein sequence ID" value="SVE62353.1"/>
    <property type="molecule type" value="Genomic_DNA"/>
</dbReference>
<dbReference type="GO" id="GO:0046872">
    <property type="term" value="F:metal ion binding"/>
    <property type="evidence" value="ECO:0007669"/>
    <property type="project" value="UniProtKB-KW"/>
</dbReference>
<dbReference type="Pfam" id="PF00557">
    <property type="entry name" value="Peptidase_M24"/>
    <property type="match status" value="1"/>
</dbReference>
<dbReference type="PRINTS" id="PR00599">
    <property type="entry name" value="MAPEPTIDASE"/>
</dbReference>
<dbReference type="InterPro" id="IPR036005">
    <property type="entry name" value="Creatinase/aminopeptidase-like"/>
</dbReference>
<dbReference type="GO" id="GO:0005829">
    <property type="term" value="C:cytosol"/>
    <property type="evidence" value="ECO:0007669"/>
    <property type="project" value="TreeGrafter"/>
</dbReference>